<evidence type="ECO:0000313" key="2">
    <source>
        <dbReference type="Proteomes" id="UP001589575"/>
    </source>
</evidence>
<dbReference type="Proteomes" id="UP001589575">
    <property type="component" value="Unassembled WGS sequence"/>
</dbReference>
<reference evidence="1 2" key="1">
    <citation type="submission" date="2024-09" db="EMBL/GenBank/DDBJ databases">
        <authorList>
            <person name="Sun Q."/>
            <person name="Mori K."/>
        </authorList>
    </citation>
    <scope>NUCLEOTIDE SEQUENCE [LARGE SCALE GENOMIC DNA]</scope>
    <source>
        <strain evidence="1 2">CCM 7609</strain>
    </source>
</reference>
<proteinExistence type="predicted"/>
<gene>
    <name evidence="1" type="ORF">ACFFX0_30005</name>
</gene>
<protein>
    <submittedName>
        <fullName evidence="1">Uncharacterized protein</fullName>
    </submittedName>
</protein>
<sequence length="40" mass="4137">MRPALFQDQALAYAVIGGSPSTARLRSCTMPSSVIGRGLG</sequence>
<name>A0ABV5G8A5_9MICC</name>
<comment type="caution">
    <text evidence="1">The sequence shown here is derived from an EMBL/GenBank/DDBJ whole genome shotgun (WGS) entry which is preliminary data.</text>
</comment>
<organism evidence="1 2">
    <name type="scientific">Citricoccus parietis</name>
    <dbReference type="NCBI Taxonomy" id="592307"/>
    <lineage>
        <taxon>Bacteria</taxon>
        <taxon>Bacillati</taxon>
        <taxon>Actinomycetota</taxon>
        <taxon>Actinomycetes</taxon>
        <taxon>Micrococcales</taxon>
        <taxon>Micrococcaceae</taxon>
        <taxon>Citricoccus</taxon>
    </lineage>
</organism>
<dbReference type="EMBL" id="JBHMFI010000020">
    <property type="protein sequence ID" value="MFB9075182.1"/>
    <property type="molecule type" value="Genomic_DNA"/>
</dbReference>
<keyword evidence="2" id="KW-1185">Reference proteome</keyword>
<evidence type="ECO:0000313" key="1">
    <source>
        <dbReference type="EMBL" id="MFB9075182.1"/>
    </source>
</evidence>
<accession>A0ABV5G8A5</accession>